<name>A0A0P0RIH9_9BURK</name>
<dbReference type="Pfam" id="PF00107">
    <property type="entry name" value="ADH_zinc_N"/>
    <property type="match status" value="1"/>
</dbReference>
<evidence type="ECO:0000256" key="2">
    <source>
        <dbReference type="ARBA" id="ARBA00023002"/>
    </source>
</evidence>
<organism evidence="4 5">
    <name type="scientific">Paraburkholderia caribensis MBA4</name>
    <dbReference type="NCBI Taxonomy" id="1323664"/>
    <lineage>
        <taxon>Bacteria</taxon>
        <taxon>Pseudomonadati</taxon>
        <taxon>Pseudomonadota</taxon>
        <taxon>Betaproteobacteria</taxon>
        <taxon>Burkholderiales</taxon>
        <taxon>Burkholderiaceae</taxon>
        <taxon>Paraburkholderia</taxon>
    </lineage>
</organism>
<dbReference type="InterPro" id="IPR011032">
    <property type="entry name" value="GroES-like_sf"/>
</dbReference>
<dbReference type="PANTHER" id="PTHR48106:SF18">
    <property type="entry name" value="QUINONE OXIDOREDUCTASE PIG3"/>
    <property type="match status" value="1"/>
</dbReference>
<keyword evidence="1" id="KW-0521">NADP</keyword>
<dbReference type="KEGG" id="bcai:K788_0000566"/>
<dbReference type="SMART" id="SM00829">
    <property type="entry name" value="PKS_ER"/>
    <property type="match status" value="1"/>
</dbReference>
<feature type="domain" description="Enoyl reductase (ER)" evidence="3">
    <location>
        <begin position="10"/>
        <end position="338"/>
    </location>
</feature>
<gene>
    <name evidence="4" type="ORF">K788_0000566</name>
</gene>
<dbReference type="InterPro" id="IPR020843">
    <property type="entry name" value="ER"/>
</dbReference>
<dbReference type="Gene3D" id="3.90.180.10">
    <property type="entry name" value="Medium-chain alcohol dehydrogenases, catalytic domain"/>
    <property type="match status" value="1"/>
</dbReference>
<dbReference type="SUPFAM" id="SSF51735">
    <property type="entry name" value="NAD(P)-binding Rossmann-fold domains"/>
    <property type="match status" value="1"/>
</dbReference>
<dbReference type="InterPro" id="IPR036291">
    <property type="entry name" value="NAD(P)-bd_dom_sf"/>
</dbReference>
<dbReference type="InterPro" id="IPR013154">
    <property type="entry name" value="ADH-like_N"/>
</dbReference>
<dbReference type="EMBL" id="CP012747">
    <property type="protein sequence ID" value="ALL68367.1"/>
    <property type="molecule type" value="Genomic_DNA"/>
</dbReference>
<keyword evidence="2" id="KW-0560">Oxidoreductase</keyword>
<dbReference type="PANTHER" id="PTHR48106">
    <property type="entry name" value="QUINONE OXIDOREDUCTASE PIG3-RELATED"/>
    <property type="match status" value="1"/>
</dbReference>
<dbReference type="AlphaFoldDB" id="A0A0P0RIH9"/>
<accession>A0A0P0RIH9</accession>
<protein>
    <submittedName>
        <fullName evidence="4">Quinone oxidoreductase</fullName>
    </submittedName>
</protein>
<dbReference type="InterPro" id="IPR013149">
    <property type="entry name" value="ADH-like_C"/>
</dbReference>
<dbReference type="SUPFAM" id="SSF50129">
    <property type="entry name" value="GroES-like"/>
    <property type="match status" value="1"/>
</dbReference>
<sequence length="340" mass="35727">MKASIMKTYGGPEVLAYEEVETPRPGAGQVLIKVLAAGVNRLDHYLRAGAITQDLALPHVLGSDAVGTVEALGEGATRFQVGDQVTVLPGYPLDAREQDFAPLSAAPSYTIRGIAEWGAYAEYMVVPERWVIRDTSGLMPEQAATLPMPLVTGVRAVVAVGGVKSGEWVLVHAGASGTGSISIQVARALGARVAATVRTPEKAEFVRELGAERVFPLSEDFAAKTLAWTGGKGVDVVIDNLGGEILTRSLDALAPLGRLVTMGMVMGGEATLPIVPLFFGQKQIRGTKMGDMADLELGLSLVREGKVKPTLDRSFSLAEASKAHEYIAGGKARGSVVLIP</sequence>
<proteinExistence type="predicted"/>
<dbReference type="GeneID" id="69972086"/>
<dbReference type="Pfam" id="PF08240">
    <property type="entry name" value="ADH_N"/>
    <property type="match status" value="1"/>
</dbReference>
<evidence type="ECO:0000259" key="3">
    <source>
        <dbReference type="SMART" id="SM00829"/>
    </source>
</evidence>
<reference evidence="4 5" key="1">
    <citation type="journal article" date="2014" name="Genome Announc.">
        <title>Draft Genome Sequence of the Haloacid-Degrading Burkholderia caribensis Strain MBA4.</title>
        <authorList>
            <person name="Pan Y."/>
            <person name="Kong K.F."/>
            <person name="Tsang J.S."/>
        </authorList>
    </citation>
    <scope>NUCLEOTIDE SEQUENCE [LARGE SCALE GENOMIC DNA]</scope>
    <source>
        <strain evidence="4 5">MBA4</strain>
    </source>
</reference>
<dbReference type="GO" id="GO:0070402">
    <property type="term" value="F:NADPH binding"/>
    <property type="evidence" value="ECO:0007669"/>
    <property type="project" value="TreeGrafter"/>
</dbReference>
<evidence type="ECO:0000313" key="5">
    <source>
        <dbReference type="Proteomes" id="UP000019146"/>
    </source>
</evidence>
<evidence type="ECO:0000256" key="1">
    <source>
        <dbReference type="ARBA" id="ARBA00022857"/>
    </source>
</evidence>
<dbReference type="GO" id="GO:0016651">
    <property type="term" value="F:oxidoreductase activity, acting on NAD(P)H"/>
    <property type="evidence" value="ECO:0007669"/>
    <property type="project" value="TreeGrafter"/>
</dbReference>
<dbReference type="Proteomes" id="UP000019146">
    <property type="component" value="Chromosome 2"/>
</dbReference>
<evidence type="ECO:0000313" key="4">
    <source>
        <dbReference type="EMBL" id="ALL68367.1"/>
    </source>
</evidence>
<dbReference type="RefSeq" id="WP_035998348.1">
    <property type="nucleotide sequence ID" value="NZ_CP012747.1"/>
</dbReference>